<protein>
    <submittedName>
        <fullName evidence="2">Uncharacterized protein</fullName>
    </submittedName>
</protein>
<dbReference type="AlphaFoldDB" id="A0A835YV49"/>
<name>A0A835YV49_9STRA</name>
<accession>A0A835YV49</accession>
<feature type="compositionally biased region" description="Low complexity" evidence="1">
    <location>
        <begin position="7"/>
        <end position="19"/>
    </location>
</feature>
<dbReference type="EMBL" id="JAFCMP010000279">
    <property type="protein sequence ID" value="KAG5181926.1"/>
    <property type="molecule type" value="Genomic_DNA"/>
</dbReference>
<keyword evidence="3" id="KW-1185">Reference proteome</keyword>
<reference evidence="2" key="1">
    <citation type="submission" date="2021-02" db="EMBL/GenBank/DDBJ databases">
        <title>First Annotated Genome of the Yellow-green Alga Tribonema minus.</title>
        <authorList>
            <person name="Mahan K.M."/>
        </authorList>
    </citation>
    <scope>NUCLEOTIDE SEQUENCE</scope>
    <source>
        <strain evidence="2">UTEX B ZZ1240</strain>
    </source>
</reference>
<evidence type="ECO:0000256" key="1">
    <source>
        <dbReference type="SAM" id="MobiDB-lite"/>
    </source>
</evidence>
<evidence type="ECO:0000313" key="2">
    <source>
        <dbReference type="EMBL" id="KAG5181926.1"/>
    </source>
</evidence>
<evidence type="ECO:0000313" key="3">
    <source>
        <dbReference type="Proteomes" id="UP000664859"/>
    </source>
</evidence>
<gene>
    <name evidence="2" type="ORF">JKP88DRAFT_245852</name>
</gene>
<comment type="caution">
    <text evidence="2">The sequence shown here is derived from an EMBL/GenBank/DDBJ whole genome shotgun (WGS) entry which is preliminary data.</text>
</comment>
<organism evidence="2 3">
    <name type="scientific">Tribonema minus</name>
    <dbReference type="NCBI Taxonomy" id="303371"/>
    <lineage>
        <taxon>Eukaryota</taxon>
        <taxon>Sar</taxon>
        <taxon>Stramenopiles</taxon>
        <taxon>Ochrophyta</taxon>
        <taxon>PX clade</taxon>
        <taxon>Xanthophyceae</taxon>
        <taxon>Tribonematales</taxon>
        <taxon>Tribonemataceae</taxon>
        <taxon>Tribonema</taxon>
    </lineage>
</organism>
<proteinExistence type="predicted"/>
<sequence length="261" mass="29435">MGAAWCSGSSKDNSSQSGQRTTWPGVITHSYKDGRITTVFQAAIQRSLGYSKPIEAYRVNDMMGFFIDYLKPLEPDDMVNTWKRMAGRANQRLLMDQVGLRLLRCISAKLQHRQDGFLGWFTQDGTLERDALLSFIREHNTSEPELALALQRLLNLVDDPEDPLQNGSNFTGAVTELRLRMGAIKWLFDNCVSEADLFAWVTLVGRVFVRPEDNISSGYPELSSTCAEWGFELVVESKALLRHTQKAGNCAPRGRCIKWQP</sequence>
<feature type="region of interest" description="Disordered" evidence="1">
    <location>
        <begin position="1"/>
        <end position="26"/>
    </location>
</feature>
<dbReference type="Proteomes" id="UP000664859">
    <property type="component" value="Unassembled WGS sequence"/>
</dbReference>